<dbReference type="Gene3D" id="2.40.260.10">
    <property type="entry name" value="Sortase"/>
    <property type="match status" value="1"/>
</dbReference>
<dbReference type="EMBL" id="JALXSQ010000027">
    <property type="protein sequence ID" value="MCT2043147.1"/>
    <property type="molecule type" value="Genomic_DNA"/>
</dbReference>
<protein>
    <submittedName>
        <fullName evidence="3">Class C sortase</fullName>
    </submittedName>
</protein>
<dbReference type="NCBIfam" id="NF033745">
    <property type="entry name" value="class_C_sortase"/>
    <property type="match status" value="1"/>
</dbReference>
<dbReference type="NCBIfam" id="TIGR01076">
    <property type="entry name" value="sortase_fam"/>
    <property type="match status" value="1"/>
</dbReference>
<sequence length="286" mass="32038">MATTRRRHRYRSTVYLVLGILVLLTPVVLTHINNVEQQRIAERYSQHALNLSEQDRSALLDEARQYNEDLGEHPVTDPWGGVPDRHSAEYQRYEHLLASDAMMARVRIPSVGIDAPVYHGTNQSTLAMGVGHVYGTALPVGGESTHSVLAGHTGLATVTMFDNISHVKDGDIMIVEVAGETLAYRVDQIKTVLPNQLEDVMPEAGHDRITLVTCTPYGINTHRLLIRGERTELPADALTQSYFSPWQPWMVFAIIMAFIALIVLLMRARKRHQRKTQTQNERTAGA</sequence>
<feature type="transmembrane region" description="Helical" evidence="2">
    <location>
        <begin position="12"/>
        <end position="32"/>
    </location>
</feature>
<gene>
    <name evidence="3" type="ORF">M3D15_07360</name>
</gene>
<dbReference type="InterPro" id="IPR042002">
    <property type="entry name" value="Sortase_C"/>
</dbReference>
<keyword evidence="1" id="KW-0378">Hydrolase</keyword>
<keyword evidence="2" id="KW-0812">Transmembrane</keyword>
<keyword evidence="2" id="KW-1133">Transmembrane helix</keyword>
<dbReference type="InterPro" id="IPR023365">
    <property type="entry name" value="Sortase_dom-sf"/>
</dbReference>
<proteinExistence type="predicted"/>
<dbReference type="Pfam" id="PF04203">
    <property type="entry name" value="Sortase"/>
    <property type="match status" value="1"/>
</dbReference>
<dbReference type="CDD" id="cd05827">
    <property type="entry name" value="Sortase_C"/>
    <property type="match status" value="1"/>
</dbReference>
<keyword evidence="2" id="KW-0472">Membrane</keyword>
<dbReference type="Proteomes" id="UP001525379">
    <property type="component" value="Unassembled WGS sequence"/>
</dbReference>
<evidence type="ECO:0000256" key="2">
    <source>
        <dbReference type="SAM" id="Phobius"/>
    </source>
</evidence>
<reference evidence="3 4" key="1">
    <citation type="submission" date="2022-04" db="EMBL/GenBank/DDBJ databases">
        <title>Human microbiome associated bacterial genomes.</title>
        <authorList>
            <person name="Sandstrom S."/>
            <person name="Salamzade R."/>
            <person name="Kalan L.R."/>
        </authorList>
    </citation>
    <scope>NUCLEOTIDE SEQUENCE [LARGE SCALE GENOMIC DNA]</scope>
    <source>
        <strain evidence="4">p3-SID1799</strain>
    </source>
</reference>
<organism evidence="3 4">
    <name type="scientific">Pseudoclavibacter albus</name>
    <dbReference type="NCBI Taxonomy" id="272241"/>
    <lineage>
        <taxon>Bacteria</taxon>
        <taxon>Bacillati</taxon>
        <taxon>Actinomycetota</taxon>
        <taxon>Actinomycetes</taxon>
        <taxon>Micrococcales</taxon>
        <taxon>Microbacteriaceae</taxon>
        <taxon>Pseudoclavibacter</taxon>
    </lineage>
</organism>
<evidence type="ECO:0000313" key="3">
    <source>
        <dbReference type="EMBL" id="MCT2043147.1"/>
    </source>
</evidence>
<dbReference type="RefSeq" id="WP_206395344.1">
    <property type="nucleotide sequence ID" value="NZ_JAFDPW010000003.1"/>
</dbReference>
<evidence type="ECO:0000256" key="1">
    <source>
        <dbReference type="ARBA" id="ARBA00022801"/>
    </source>
</evidence>
<keyword evidence="4" id="KW-1185">Reference proteome</keyword>
<feature type="transmembrane region" description="Helical" evidence="2">
    <location>
        <begin position="246"/>
        <end position="266"/>
    </location>
</feature>
<dbReference type="InterPro" id="IPR005754">
    <property type="entry name" value="Sortase"/>
</dbReference>
<comment type="caution">
    <text evidence="3">The sequence shown here is derived from an EMBL/GenBank/DDBJ whole genome shotgun (WGS) entry which is preliminary data.</text>
</comment>
<name>A0ABT2HXU5_9MICO</name>
<dbReference type="SUPFAM" id="SSF63817">
    <property type="entry name" value="Sortase"/>
    <property type="match status" value="1"/>
</dbReference>
<accession>A0ABT2HXU5</accession>
<evidence type="ECO:0000313" key="4">
    <source>
        <dbReference type="Proteomes" id="UP001525379"/>
    </source>
</evidence>